<dbReference type="Gene3D" id="3.70.10.10">
    <property type="match status" value="1"/>
</dbReference>
<dbReference type="GO" id="GO:0003887">
    <property type="term" value="F:DNA-directed DNA polymerase activity"/>
    <property type="evidence" value="ECO:0007669"/>
    <property type="project" value="UniProtKB-KW"/>
</dbReference>
<evidence type="ECO:0000256" key="5">
    <source>
        <dbReference type="ARBA" id="ARBA00022695"/>
    </source>
</evidence>
<keyword evidence="5" id="KW-0548">Nucleotidyltransferase</keyword>
<dbReference type="NCBIfam" id="TIGR00663">
    <property type="entry name" value="dnan"/>
    <property type="match status" value="1"/>
</dbReference>
<dbReference type="PANTHER" id="PTHR30478:SF0">
    <property type="entry name" value="BETA SLIDING CLAMP"/>
    <property type="match status" value="1"/>
</dbReference>
<evidence type="ECO:0000256" key="6">
    <source>
        <dbReference type="ARBA" id="ARBA00022705"/>
    </source>
</evidence>
<feature type="domain" description="DNA polymerase III beta sliding clamp C-terminal" evidence="11">
    <location>
        <begin position="257"/>
        <end position="376"/>
    </location>
</feature>
<gene>
    <name evidence="12" type="primary">dnaN_27</name>
    <name evidence="12" type="ORF">SDC9_65784</name>
</gene>
<reference evidence="12" key="1">
    <citation type="submission" date="2019-08" db="EMBL/GenBank/DDBJ databases">
        <authorList>
            <person name="Kucharzyk K."/>
            <person name="Murdoch R.W."/>
            <person name="Higgins S."/>
            <person name="Loffler F."/>
        </authorList>
    </citation>
    <scope>NUCLEOTIDE SEQUENCE</scope>
</reference>
<dbReference type="SUPFAM" id="SSF55979">
    <property type="entry name" value="DNA clamp"/>
    <property type="match status" value="3"/>
</dbReference>
<dbReference type="Gene3D" id="3.10.150.10">
    <property type="entry name" value="DNA Polymerase III, subunit A, domain 2"/>
    <property type="match status" value="1"/>
</dbReference>
<evidence type="ECO:0000259" key="9">
    <source>
        <dbReference type="Pfam" id="PF00712"/>
    </source>
</evidence>
<dbReference type="GO" id="GO:0005737">
    <property type="term" value="C:cytoplasm"/>
    <property type="evidence" value="ECO:0007669"/>
    <property type="project" value="UniProtKB-SubCell"/>
</dbReference>
<dbReference type="EMBL" id="VSSQ01003161">
    <property type="protein sequence ID" value="MPM19361.1"/>
    <property type="molecule type" value="Genomic_DNA"/>
</dbReference>
<proteinExistence type="inferred from homology"/>
<evidence type="ECO:0000256" key="8">
    <source>
        <dbReference type="ARBA" id="ARBA00023125"/>
    </source>
</evidence>
<dbReference type="CDD" id="cd00140">
    <property type="entry name" value="beta_clamp"/>
    <property type="match status" value="1"/>
</dbReference>
<dbReference type="InterPro" id="IPR022634">
    <property type="entry name" value="DNA_polIII_beta_N"/>
</dbReference>
<dbReference type="GO" id="GO:0006271">
    <property type="term" value="P:DNA strand elongation involved in DNA replication"/>
    <property type="evidence" value="ECO:0007669"/>
    <property type="project" value="TreeGrafter"/>
</dbReference>
<evidence type="ECO:0000313" key="12">
    <source>
        <dbReference type="EMBL" id="MPM19361.1"/>
    </source>
</evidence>
<keyword evidence="3" id="KW-0963">Cytoplasm</keyword>
<keyword evidence="7" id="KW-0239">DNA-directed DNA polymerase</keyword>
<dbReference type="Pfam" id="PF02767">
    <property type="entry name" value="DNA_pol3_beta_2"/>
    <property type="match status" value="1"/>
</dbReference>
<evidence type="ECO:0000256" key="4">
    <source>
        <dbReference type="ARBA" id="ARBA00022679"/>
    </source>
</evidence>
<sequence>MPPLEVFAEKGSYHMHFYIDSKELTEGVLSVIKALPVRTTMPILEGISLEATKDGVKLKCSDLMLQKECILPATIEEEGTAVIPGKLFSEIVRKLPEAIAEITLNGKSLEISCGRAKSSLQCVEATEEFPEMRFGGETFTVRMNHTDCKDMINQTVFATAQDDSKPILTGVLLELGEEINIVATDAYQFAMRSMALKNPVPPRNVVIPGKSMAEISRMMDETEEDVELTFTKTHVCVNIKHSKLVARLLDGDYIKYKQILPKEHTTRVMIDKNELMESIDRAQLMAREGNNNIVMKFHNNKLTITANSFAGRINEEMDVQINGEDIDIAFNPRFCMNILKCIPDDHVYMDFTTSISPCVIRPAKSDGFYYLIVPVRIYSNF</sequence>
<dbReference type="PANTHER" id="PTHR30478">
    <property type="entry name" value="DNA POLYMERASE III SUBUNIT BETA"/>
    <property type="match status" value="1"/>
</dbReference>
<dbReference type="GO" id="GO:0009360">
    <property type="term" value="C:DNA polymerase III complex"/>
    <property type="evidence" value="ECO:0007669"/>
    <property type="project" value="InterPro"/>
</dbReference>
<evidence type="ECO:0000256" key="2">
    <source>
        <dbReference type="ARBA" id="ARBA00010752"/>
    </source>
</evidence>
<keyword evidence="4" id="KW-0808">Transferase</keyword>
<comment type="similarity">
    <text evidence="2">Belongs to the beta sliding clamp family.</text>
</comment>
<comment type="subcellular location">
    <subcellularLocation>
        <location evidence="1">Cytoplasm</location>
    </subcellularLocation>
</comment>
<evidence type="ECO:0000256" key="1">
    <source>
        <dbReference type="ARBA" id="ARBA00004496"/>
    </source>
</evidence>
<dbReference type="Pfam" id="PF00712">
    <property type="entry name" value="DNA_pol3_beta"/>
    <property type="match status" value="1"/>
</dbReference>
<evidence type="ECO:0000259" key="11">
    <source>
        <dbReference type="Pfam" id="PF02768"/>
    </source>
</evidence>
<evidence type="ECO:0000256" key="7">
    <source>
        <dbReference type="ARBA" id="ARBA00022932"/>
    </source>
</evidence>
<dbReference type="InterPro" id="IPR046938">
    <property type="entry name" value="DNA_clamp_sf"/>
</dbReference>
<dbReference type="SMART" id="SM00480">
    <property type="entry name" value="POL3Bc"/>
    <property type="match status" value="1"/>
</dbReference>
<feature type="domain" description="DNA polymerase III beta sliding clamp N-terminal" evidence="9">
    <location>
        <begin position="15"/>
        <end position="132"/>
    </location>
</feature>
<feature type="domain" description="DNA polymerase III beta sliding clamp central" evidence="10">
    <location>
        <begin position="145"/>
        <end position="253"/>
    </location>
</feature>
<dbReference type="Pfam" id="PF02768">
    <property type="entry name" value="DNA_pol3_beta_3"/>
    <property type="match status" value="1"/>
</dbReference>
<accession>A0A644XUC8</accession>
<dbReference type="InterPro" id="IPR022635">
    <property type="entry name" value="DNA_polIII_beta_C"/>
</dbReference>
<dbReference type="AlphaFoldDB" id="A0A644XUC8"/>
<dbReference type="PIRSF" id="PIRSF000804">
    <property type="entry name" value="DNA_pol_III_b"/>
    <property type="match status" value="1"/>
</dbReference>
<organism evidence="12">
    <name type="scientific">bioreactor metagenome</name>
    <dbReference type="NCBI Taxonomy" id="1076179"/>
    <lineage>
        <taxon>unclassified sequences</taxon>
        <taxon>metagenomes</taxon>
        <taxon>ecological metagenomes</taxon>
    </lineage>
</organism>
<dbReference type="GO" id="GO:0003677">
    <property type="term" value="F:DNA binding"/>
    <property type="evidence" value="ECO:0007669"/>
    <property type="project" value="UniProtKB-KW"/>
</dbReference>
<dbReference type="InterPro" id="IPR022637">
    <property type="entry name" value="DNA_polIII_beta_cen"/>
</dbReference>
<protein>
    <submittedName>
        <fullName evidence="12">Beta sliding clamp</fullName>
    </submittedName>
</protein>
<evidence type="ECO:0000256" key="3">
    <source>
        <dbReference type="ARBA" id="ARBA00022490"/>
    </source>
</evidence>
<keyword evidence="6" id="KW-0235">DNA replication</keyword>
<name>A0A644XUC8_9ZZZZ</name>
<evidence type="ECO:0000259" key="10">
    <source>
        <dbReference type="Pfam" id="PF02767"/>
    </source>
</evidence>
<comment type="caution">
    <text evidence="12">The sequence shown here is derived from an EMBL/GenBank/DDBJ whole genome shotgun (WGS) entry which is preliminary data.</text>
</comment>
<dbReference type="GO" id="GO:0008408">
    <property type="term" value="F:3'-5' exonuclease activity"/>
    <property type="evidence" value="ECO:0007669"/>
    <property type="project" value="InterPro"/>
</dbReference>
<keyword evidence="8" id="KW-0238">DNA-binding</keyword>
<dbReference type="InterPro" id="IPR001001">
    <property type="entry name" value="DNA_polIII_beta"/>
</dbReference>